<evidence type="ECO:0000313" key="11">
    <source>
        <dbReference type="Proteomes" id="UP000190814"/>
    </source>
</evidence>
<dbReference type="AlphaFoldDB" id="A0A1T4VVA6"/>
<evidence type="ECO:0000259" key="9">
    <source>
        <dbReference type="PROSITE" id="PS50928"/>
    </source>
</evidence>
<dbReference type="InterPro" id="IPR000515">
    <property type="entry name" value="MetI-like"/>
</dbReference>
<feature type="transmembrane region" description="Helical" evidence="8">
    <location>
        <begin position="154"/>
        <end position="178"/>
    </location>
</feature>
<evidence type="ECO:0000256" key="5">
    <source>
        <dbReference type="ARBA" id="ARBA00022970"/>
    </source>
</evidence>
<dbReference type="RefSeq" id="WP_078766531.1">
    <property type="nucleotide sequence ID" value="NZ_FUXZ01000010.1"/>
</dbReference>
<dbReference type="EMBL" id="FUXZ01000010">
    <property type="protein sequence ID" value="SKA68913.1"/>
    <property type="molecule type" value="Genomic_DNA"/>
</dbReference>
<dbReference type="SUPFAM" id="SSF161098">
    <property type="entry name" value="MetI-like"/>
    <property type="match status" value="1"/>
</dbReference>
<dbReference type="InterPro" id="IPR043429">
    <property type="entry name" value="ArtM/GltK/GlnP/TcyL/YhdX-like"/>
</dbReference>
<keyword evidence="11" id="KW-1185">Reference proteome</keyword>
<dbReference type="PANTHER" id="PTHR30614">
    <property type="entry name" value="MEMBRANE COMPONENT OF AMINO ACID ABC TRANSPORTER"/>
    <property type="match status" value="1"/>
</dbReference>
<evidence type="ECO:0000256" key="2">
    <source>
        <dbReference type="ARBA" id="ARBA00022448"/>
    </source>
</evidence>
<evidence type="ECO:0000256" key="3">
    <source>
        <dbReference type="ARBA" id="ARBA00022475"/>
    </source>
</evidence>
<feature type="transmembrane region" description="Helical" evidence="8">
    <location>
        <begin position="57"/>
        <end position="78"/>
    </location>
</feature>
<dbReference type="OrthoDB" id="9787841at2"/>
<feature type="transmembrane region" description="Helical" evidence="8">
    <location>
        <begin position="20"/>
        <end position="45"/>
    </location>
</feature>
<keyword evidence="3" id="KW-1003">Cell membrane</keyword>
<protein>
    <submittedName>
        <fullName evidence="10">L-cystine transport system permease protein</fullName>
    </submittedName>
</protein>
<dbReference type="CDD" id="cd06261">
    <property type="entry name" value="TM_PBP2"/>
    <property type="match status" value="1"/>
</dbReference>
<gene>
    <name evidence="10" type="ORF">SAMN02745111_01677</name>
</gene>
<comment type="similarity">
    <text evidence="8">Belongs to the binding-protein-dependent transport system permease family.</text>
</comment>
<name>A0A1T4VVA6_9FIRM</name>
<feature type="transmembrane region" description="Helical" evidence="8">
    <location>
        <begin position="98"/>
        <end position="117"/>
    </location>
</feature>
<evidence type="ECO:0000256" key="8">
    <source>
        <dbReference type="RuleBase" id="RU363032"/>
    </source>
</evidence>
<keyword evidence="7 8" id="KW-0472">Membrane</keyword>
<dbReference type="Proteomes" id="UP000190814">
    <property type="component" value="Unassembled WGS sequence"/>
</dbReference>
<dbReference type="GO" id="GO:0022857">
    <property type="term" value="F:transmembrane transporter activity"/>
    <property type="evidence" value="ECO:0007669"/>
    <property type="project" value="InterPro"/>
</dbReference>
<keyword evidence="5" id="KW-0029">Amino-acid transport</keyword>
<proteinExistence type="inferred from homology"/>
<feature type="domain" description="ABC transmembrane type-1" evidence="9">
    <location>
        <begin position="21"/>
        <end position="217"/>
    </location>
</feature>
<evidence type="ECO:0000256" key="1">
    <source>
        <dbReference type="ARBA" id="ARBA00004651"/>
    </source>
</evidence>
<dbReference type="InterPro" id="IPR035906">
    <property type="entry name" value="MetI-like_sf"/>
</dbReference>
<comment type="subcellular location">
    <subcellularLocation>
        <location evidence="1 8">Cell membrane</location>
        <topology evidence="1 8">Multi-pass membrane protein</topology>
    </subcellularLocation>
</comment>
<dbReference type="Pfam" id="PF00528">
    <property type="entry name" value="BPD_transp_1"/>
    <property type="match status" value="1"/>
</dbReference>
<dbReference type="PROSITE" id="PS50928">
    <property type="entry name" value="ABC_TM1"/>
    <property type="match status" value="1"/>
</dbReference>
<organism evidence="10 11">
    <name type="scientific">Eubacterium uniforme</name>
    <dbReference type="NCBI Taxonomy" id="39495"/>
    <lineage>
        <taxon>Bacteria</taxon>
        <taxon>Bacillati</taxon>
        <taxon>Bacillota</taxon>
        <taxon>Clostridia</taxon>
        <taxon>Eubacteriales</taxon>
        <taxon>Eubacteriaceae</taxon>
        <taxon>Eubacterium</taxon>
    </lineage>
</organism>
<accession>A0A1T4VVA6</accession>
<evidence type="ECO:0000256" key="4">
    <source>
        <dbReference type="ARBA" id="ARBA00022692"/>
    </source>
</evidence>
<dbReference type="InterPro" id="IPR010065">
    <property type="entry name" value="AA_ABC_transptr_permease_3TM"/>
</dbReference>
<dbReference type="GO" id="GO:0043190">
    <property type="term" value="C:ATP-binding cassette (ABC) transporter complex"/>
    <property type="evidence" value="ECO:0007669"/>
    <property type="project" value="InterPro"/>
</dbReference>
<evidence type="ECO:0000256" key="7">
    <source>
        <dbReference type="ARBA" id="ARBA00023136"/>
    </source>
</evidence>
<feature type="transmembrane region" description="Helical" evidence="8">
    <location>
        <begin position="198"/>
        <end position="220"/>
    </location>
</feature>
<dbReference type="GO" id="GO:0006865">
    <property type="term" value="P:amino acid transport"/>
    <property type="evidence" value="ECO:0007669"/>
    <property type="project" value="UniProtKB-KW"/>
</dbReference>
<dbReference type="NCBIfam" id="TIGR01726">
    <property type="entry name" value="HEQRo_perm_3TM"/>
    <property type="match status" value="1"/>
</dbReference>
<evidence type="ECO:0000256" key="6">
    <source>
        <dbReference type="ARBA" id="ARBA00022989"/>
    </source>
</evidence>
<dbReference type="STRING" id="39495.SAMN02745111_01677"/>
<keyword evidence="6 8" id="KW-1133">Transmembrane helix</keyword>
<dbReference type="PANTHER" id="PTHR30614:SF0">
    <property type="entry name" value="L-CYSTINE TRANSPORT SYSTEM PERMEASE PROTEIN TCYL"/>
    <property type="match status" value="1"/>
</dbReference>
<dbReference type="Gene3D" id="1.10.3720.10">
    <property type="entry name" value="MetI-like"/>
    <property type="match status" value="1"/>
</dbReference>
<keyword evidence="4 8" id="KW-0812">Transmembrane</keyword>
<sequence>MSRYFSFERLWDVIPKLNKYLPVTLEVVLIALVVGTILGLLVAAIQVYKVPFFAKFFRVYTVILRSIPFIVLLFLVYYYVPFLVKILFGQNIESWDKIIFIEIAFALNEAAFMGEIFRGAFESVPKLQSEAAYAVGLTKLQTFRRIILPQAIKVAIPMYGTNVVWIFASSSVTYMFGLLDFLGKTKTIAARTGHVLEAYIYVAFVYAIISIGIECFFRFVDKKYTFGA</sequence>
<evidence type="ECO:0000313" key="10">
    <source>
        <dbReference type="EMBL" id="SKA68913.1"/>
    </source>
</evidence>
<reference evidence="10 11" key="1">
    <citation type="submission" date="2017-02" db="EMBL/GenBank/DDBJ databases">
        <authorList>
            <person name="Peterson S.W."/>
        </authorList>
    </citation>
    <scope>NUCLEOTIDE SEQUENCE [LARGE SCALE GENOMIC DNA]</scope>
    <source>
        <strain evidence="10 11">ATCC 35992</strain>
    </source>
</reference>
<keyword evidence="2 8" id="KW-0813">Transport</keyword>